<feature type="compositionally biased region" description="Low complexity" evidence="4">
    <location>
        <begin position="177"/>
        <end position="188"/>
    </location>
</feature>
<evidence type="ECO:0000256" key="1">
    <source>
        <dbReference type="ARBA" id="ARBA00004496"/>
    </source>
</evidence>
<feature type="compositionally biased region" description="Polar residues" evidence="4">
    <location>
        <begin position="592"/>
        <end position="607"/>
    </location>
</feature>
<feature type="region of interest" description="Disordered" evidence="4">
    <location>
        <begin position="279"/>
        <end position="388"/>
    </location>
</feature>
<feature type="compositionally biased region" description="Low complexity" evidence="4">
    <location>
        <begin position="115"/>
        <end position="125"/>
    </location>
</feature>
<dbReference type="PANTHER" id="PTHR16308">
    <property type="entry name" value="UBIQUITIN ASSOCIATED PROTEIN 2-LIKE/LINGERER"/>
    <property type="match status" value="1"/>
</dbReference>
<evidence type="ECO:0000256" key="3">
    <source>
        <dbReference type="ARBA" id="ARBA00022553"/>
    </source>
</evidence>
<feature type="compositionally biased region" description="Polar residues" evidence="4">
    <location>
        <begin position="715"/>
        <end position="730"/>
    </location>
</feature>
<proteinExistence type="predicted"/>
<feature type="region of interest" description="Disordered" evidence="4">
    <location>
        <begin position="102"/>
        <end position="260"/>
    </location>
</feature>
<feature type="compositionally biased region" description="Basic and acidic residues" evidence="4">
    <location>
        <begin position="130"/>
        <end position="145"/>
    </location>
</feature>
<feature type="compositionally biased region" description="Polar residues" evidence="4">
    <location>
        <begin position="516"/>
        <end position="545"/>
    </location>
</feature>
<feature type="compositionally biased region" description="Low complexity" evidence="4">
    <location>
        <begin position="612"/>
        <end position="622"/>
    </location>
</feature>
<feature type="compositionally biased region" description="Polar residues" evidence="4">
    <location>
        <begin position="457"/>
        <end position="466"/>
    </location>
</feature>
<feature type="compositionally biased region" description="Polar residues" evidence="4">
    <location>
        <begin position="740"/>
        <end position="755"/>
    </location>
</feature>
<keyword evidence="6" id="KW-1185">Reference proteome</keyword>
<evidence type="ECO:0000256" key="4">
    <source>
        <dbReference type="SAM" id="MobiDB-lite"/>
    </source>
</evidence>
<comment type="caution">
    <text evidence="5">The sequence shown here is derived from an EMBL/GenBank/DDBJ whole genome shotgun (WGS) entry which is preliminary data.</text>
</comment>
<feature type="compositionally biased region" description="Polar residues" evidence="4">
    <location>
        <begin position="231"/>
        <end position="241"/>
    </location>
</feature>
<protein>
    <submittedName>
        <fullName evidence="5">RNAPII degradation factor</fullName>
    </submittedName>
</protein>
<dbReference type="AlphaFoldDB" id="A0AAN7SZV2"/>
<evidence type="ECO:0000256" key="2">
    <source>
        <dbReference type="ARBA" id="ARBA00022490"/>
    </source>
</evidence>
<accession>A0AAN7SZV2</accession>
<feature type="region of interest" description="Disordered" evidence="4">
    <location>
        <begin position="1"/>
        <end position="55"/>
    </location>
</feature>
<dbReference type="EMBL" id="JAVRRJ010000005">
    <property type="protein sequence ID" value="KAK5084728.1"/>
    <property type="molecule type" value="Genomic_DNA"/>
</dbReference>
<keyword evidence="2" id="KW-0963">Cytoplasm</keyword>
<dbReference type="Proteomes" id="UP001309876">
    <property type="component" value="Unassembled WGS sequence"/>
</dbReference>
<evidence type="ECO:0000313" key="5">
    <source>
        <dbReference type="EMBL" id="KAK5084728.1"/>
    </source>
</evidence>
<gene>
    <name evidence="5" type="primary">DEF1</name>
    <name evidence="5" type="ORF">LTR05_005806</name>
</gene>
<feature type="compositionally biased region" description="Low complexity" evidence="4">
    <location>
        <begin position="336"/>
        <end position="347"/>
    </location>
</feature>
<evidence type="ECO:0000313" key="6">
    <source>
        <dbReference type="Proteomes" id="UP001309876"/>
    </source>
</evidence>
<feature type="region of interest" description="Disordered" evidence="4">
    <location>
        <begin position="715"/>
        <end position="848"/>
    </location>
</feature>
<comment type="subcellular location">
    <subcellularLocation>
        <location evidence="1">Cytoplasm</location>
    </subcellularLocation>
</comment>
<feature type="compositionally biased region" description="Acidic residues" evidence="4">
    <location>
        <begin position="418"/>
        <end position="430"/>
    </location>
</feature>
<sequence length="874" mass="92255">MSEVQARGSSTRGRGSLRGGRGGYRGTRGGKSYSSRTEDQENIEPQEDQGELGELKSKYADKLPLMREVCEGWSDEDLVFALQETNGDEITAMDRITSGTISQWGEVKKKDKTKVTTTPADASSRGRGRGGVDTRGRGRGADRGTRGGRAGRAVSTANGTKPAEKSAATNNGYGESAAATNGDATAHAQDWANEPGKDALDSLETKKPKPASSAAPNQKASGWASLFAKPTQVQTPILPTTNEHESPSAHETTPEHETVPEIPVAAPEESSSIAAIETPIEKNVAPPIESIEVDDGPTELPSAPHSDIAPSDMVPPGDELTKENVNKLPDASHPLSSGTVVSTVASTQDGPVNPALPNVQAVRPGMSGHAASALRATTGAGRSASYSRKVMDQQEAVVMPGNHAVDRAAVQFGKMGMDSEDTEADEDREEPETRTQLLDDSPAAPRASLPPAPATAESQVPASSTAVEPPSEPQAQRAPAGLPSAPQAIQDPSPQQQSSYPDQYRYAQGQKPYDPFSQQPQHPQTEPFTNQLPGQSQVPTSQQEAYQHYYGRDYQQYYQYGQGHDQQRSGSALGTSAQEVPAQYASAGPRGYSNQDLQASGHNTPNPNVAAHQHQQSSHMQQGPNAHAGYPYGQYGGSYGSGYPQYNSYGSMGHAGHTAPGAHGAHANHRYGANRPMFDDVRRQEDFYNNQYGYAQNQGYSSSYGKSGMYGGPQHQYSQEYSSSPGNTAFTGREGYGRAGSTQPLEGPQSSTGSNAYGGGMQDPFGRTPSGFGQAQHGAHGSEDPAKPTGPSPSLQGGRPGSAAQNMAGQHQSGLPHQGQQTFSGYPQYGGFGGNQNNHNHSSYGGYGSNSAFAGYGAAYGRNWSANQYGSGQH</sequence>
<feature type="compositionally biased region" description="Low complexity" evidence="4">
    <location>
        <begin position="835"/>
        <end position="848"/>
    </location>
</feature>
<feature type="compositionally biased region" description="Basic and acidic residues" evidence="4">
    <location>
        <begin position="242"/>
        <end position="259"/>
    </location>
</feature>
<dbReference type="InterPro" id="IPR051833">
    <property type="entry name" value="TC-DDR_regulator"/>
</dbReference>
<reference evidence="5 6" key="1">
    <citation type="submission" date="2023-08" db="EMBL/GenBank/DDBJ databases">
        <title>Black Yeasts Isolated from many extreme environments.</title>
        <authorList>
            <person name="Coleine C."/>
            <person name="Stajich J.E."/>
            <person name="Selbmann L."/>
        </authorList>
    </citation>
    <scope>NUCLEOTIDE SEQUENCE [LARGE SCALE GENOMIC DNA]</scope>
    <source>
        <strain evidence="5 6">CCFEE 5910</strain>
    </source>
</reference>
<feature type="compositionally biased region" description="Basic and acidic residues" evidence="4">
    <location>
        <begin position="195"/>
        <end position="207"/>
    </location>
</feature>
<feature type="compositionally biased region" description="Polar residues" evidence="4">
    <location>
        <begin position="803"/>
        <end position="822"/>
    </location>
</feature>
<dbReference type="GO" id="GO:0005737">
    <property type="term" value="C:cytoplasm"/>
    <property type="evidence" value="ECO:0007669"/>
    <property type="project" value="UniProtKB-SubCell"/>
</dbReference>
<organism evidence="5 6">
    <name type="scientific">Lithohypha guttulata</name>
    <dbReference type="NCBI Taxonomy" id="1690604"/>
    <lineage>
        <taxon>Eukaryota</taxon>
        <taxon>Fungi</taxon>
        <taxon>Dikarya</taxon>
        <taxon>Ascomycota</taxon>
        <taxon>Pezizomycotina</taxon>
        <taxon>Eurotiomycetes</taxon>
        <taxon>Chaetothyriomycetidae</taxon>
        <taxon>Chaetothyriales</taxon>
        <taxon>Trichomeriaceae</taxon>
        <taxon>Lithohypha</taxon>
    </lineage>
</organism>
<feature type="compositionally biased region" description="Gly residues" evidence="4">
    <location>
        <begin position="16"/>
        <end position="29"/>
    </location>
</feature>
<feature type="region of interest" description="Disordered" evidence="4">
    <location>
        <begin position="563"/>
        <end position="629"/>
    </location>
</feature>
<dbReference type="PANTHER" id="PTHR16308:SF13">
    <property type="entry name" value="PROTEIN LINGERER"/>
    <property type="match status" value="1"/>
</dbReference>
<name>A0AAN7SZV2_9EURO</name>
<feature type="compositionally biased region" description="Low complexity" evidence="4">
    <location>
        <begin position="483"/>
        <end position="504"/>
    </location>
</feature>
<feature type="compositionally biased region" description="Acidic residues" evidence="4">
    <location>
        <begin position="40"/>
        <end position="51"/>
    </location>
</feature>
<dbReference type="GO" id="GO:0005634">
    <property type="term" value="C:nucleus"/>
    <property type="evidence" value="ECO:0007669"/>
    <property type="project" value="TreeGrafter"/>
</dbReference>
<keyword evidence="3" id="KW-0597">Phosphoprotein</keyword>
<feature type="region of interest" description="Disordered" evidence="4">
    <location>
        <begin position="408"/>
        <end position="549"/>
    </location>
</feature>
<feature type="compositionally biased region" description="Polar residues" evidence="4">
    <location>
        <begin position="569"/>
        <end position="578"/>
    </location>
</feature>